<reference evidence="1 2" key="1">
    <citation type="submission" date="2015-10" db="EMBL/GenBank/DDBJ databases">
        <title>Genome analyses suggest a sexual origin of heterokaryosis in a supposedly ancient asexual fungus.</title>
        <authorList>
            <person name="Ropars J."/>
            <person name="Sedzielewska K."/>
            <person name="Noel J."/>
            <person name="Charron P."/>
            <person name="Farinelli L."/>
            <person name="Marton T."/>
            <person name="Kruger M."/>
            <person name="Pelin A."/>
            <person name="Brachmann A."/>
            <person name="Corradi N."/>
        </authorList>
    </citation>
    <scope>NUCLEOTIDE SEQUENCE [LARGE SCALE GENOMIC DNA]</scope>
    <source>
        <strain evidence="1 2">A4</strain>
    </source>
</reference>
<dbReference type="Proteomes" id="UP000234323">
    <property type="component" value="Unassembled WGS sequence"/>
</dbReference>
<sequence>MCDFNNEYETNIEYNYLNNQNESSEDAFDQASKLSVGMQFENWNHANLVLLAYGQQIGFVWRIQDKYLDKNGGVYKESIKTGCTCFINMCWPLKSQCPSITKMNLTYDGHSLNPEMIQFANIYRQIPQDVMNKIEFYVNTIHGINQHTLRQLLQGEFKDHLFLDRDLANAIQQFRRNHINSEQDPENDASNLLKELQKMKEDDPTWFITYHCVKNRLFHLFWIISKFEKY</sequence>
<evidence type="ECO:0000313" key="1">
    <source>
        <dbReference type="EMBL" id="PKY62231.1"/>
    </source>
</evidence>
<comment type="caution">
    <text evidence="1">The sequence shown here is derived from an EMBL/GenBank/DDBJ whole genome shotgun (WGS) entry which is preliminary data.</text>
</comment>
<dbReference type="VEuPathDB" id="FungiDB:FUN_006101"/>
<protein>
    <submittedName>
        <fullName evidence="1">Uncharacterized protein</fullName>
    </submittedName>
</protein>
<proteinExistence type="predicted"/>
<organism evidence="1 2">
    <name type="scientific">Rhizophagus irregularis</name>
    <dbReference type="NCBI Taxonomy" id="588596"/>
    <lineage>
        <taxon>Eukaryota</taxon>
        <taxon>Fungi</taxon>
        <taxon>Fungi incertae sedis</taxon>
        <taxon>Mucoromycota</taxon>
        <taxon>Glomeromycotina</taxon>
        <taxon>Glomeromycetes</taxon>
        <taxon>Glomerales</taxon>
        <taxon>Glomeraceae</taxon>
        <taxon>Rhizophagus</taxon>
    </lineage>
</organism>
<accession>A0A2I1HTK8</accession>
<dbReference type="PANTHER" id="PTHR47718">
    <property type="entry name" value="OS01G0519700 PROTEIN"/>
    <property type="match status" value="1"/>
</dbReference>
<gene>
    <name evidence="1" type="ORF">RhiirA4_488358</name>
</gene>
<dbReference type="VEuPathDB" id="FungiDB:RhiirA1_480055"/>
<dbReference type="AlphaFoldDB" id="A0A2I1HTK8"/>
<keyword evidence="2" id="KW-1185">Reference proteome</keyword>
<dbReference type="EMBL" id="LLXI01006687">
    <property type="protein sequence ID" value="PKY62231.1"/>
    <property type="molecule type" value="Genomic_DNA"/>
</dbReference>
<dbReference type="VEuPathDB" id="FungiDB:RhiirA1_479088"/>
<evidence type="ECO:0000313" key="2">
    <source>
        <dbReference type="Proteomes" id="UP000234323"/>
    </source>
</evidence>
<name>A0A2I1HTK8_9GLOM</name>
<dbReference type="VEuPathDB" id="FungiDB:RhiirFUN_000502"/>